<protein>
    <submittedName>
        <fullName evidence="1">Uncharacterized protein</fullName>
    </submittedName>
</protein>
<proteinExistence type="predicted"/>
<dbReference type="EMBL" id="JAHLQT010002534">
    <property type="protein sequence ID" value="KAG7177256.1"/>
    <property type="molecule type" value="Genomic_DNA"/>
</dbReference>
<comment type="caution">
    <text evidence="1">The sequence shown here is derived from an EMBL/GenBank/DDBJ whole genome shotgun (WGS) entry which is preliminary data.</text>
</comment>
<keyword evidence="2" id="KW-1185">Reference proteome</keyword>
<name>A0A8J5TKX7_HOMAM</name>
<gene>
    <name evidence="1" type="ORF">Hamer_G000528</name>
</gene>
<evidence type="ECO:0000313" key="1">
    <source>
        <dbReference type="EMBL" id="KAG7177256.1"/>
    </source>
</evidence>
<sequence length="78" mass="8900">MTLTELEDLRKTPLKVGSFSVHTQSCERDVQGVSTASQAVYSHERRDGWMRARIDHREMLPVFSSKQDILKSFSDSSV</sequence>
<accession>A0A8J5TKX7</accession>
<reference evidence="1" key="1">
    <citation type="journal article" date="2021" name="Sci. Adv.">
        <title>The American lobster genome reveals insights on longevity, neural, and immune adaptations.</title>
        <authorList>
            <person name="Polinski J.M."/>
            <person name="Zimin A.V."/>
            <person name="Clark K.F."/>
            <person name="Kohn A.B."/>
            <person name="Sadowski N."/>
            <person name="Timp W."/>
            <person name="Ptitsyn A."/>
            <person name="Khanna P."/>
            <person name="Romanova D.Y."/>
            <person name="Williams P."/>
            <person name="Greenwood S.J."/>
            <person name="Moroz L.L."/>
            <person name="Walt D.R."/>
            <person name="Bodnar A.G."/>
        </authorList>
    </citation>
    <scope>NUCLEOTIDE SEQUENCE</scope>
    <source>
        <strain evidence="1">GMGI-L3</strain>
    </source>
</reference>
<evidence type="ECO:0000313" key="2">
    <source>
        <dbReference type="Proteomes" id="UP000747542"/>
    </source>
</evidence>
<dbReference type="AlphaFoldDB" id="A0A8J5TKX7"/>
<organism evidence="1 2">
    <name type="scientific">Homarus americanus</name>
    <name type="common">American lobster</name>
    <dbReference type="NCBI Taxonomy" id="6706"/>
    <lineage>
        <taxon>Eukaryota</taxon>
        <taxon>Metazoa</taxon>
        <taxon>Ecdysozoa</taxon>
        <taxon>Arthropoda</taxon>
        <taxon>Crustacea</taxon>
        <taxon>Multicrustacea</taxon>
        <taxon>Malacostraca</taxon>
        <taxon>Eumalacostraca</taxon>
        <taxon>Eucarida</taxon>
        <taxon>Decapoda</taxon>
        <taxon>Pleocyemata</taxon>
        <taxon>Astacidea</taxon>
        <taxon>Nephropoidea</taxon>
        <taxon>Nephropidae</taxon>
        <taxon>Homarus</taxon>
    </lineage>
</organism>
<dbReference type="Proteomes" id="UP000747542">
    <property type="component" value="Unassembled WGS sequence"/>
</dbReference>